<evidence type="ECO:0000313" key="1">
    <source>
        <dbReference type="EMBL" id="KAJ2811589.1"/>
    </source>
</evidence>
<name>A0ACC1LLG8_9FUNG</name>
<gene>
    <name evidence="1" type="ORF">H4S07_001970</name>
</gene>
<dbReference type="EMBL" id="JANBUP010000402">
    <property type="protein sequence ID" value="KAJ2811589.1"/>
    <property type="molecule type" value="Genomic_DNA"/>
</dbReference>
<organism evidence="1 2">
    <name type="scientific">Coemansia furcata</name>
    <dbReference type="NCBI Taxonomy" id="417177"/>
    <lineage>
        <taxon>Eukaryota</taxon>
        <taxon>Fungi</taxon>
        <taxon>Fungi incertae sedis</taxon>
        <taxon>Zoopagomycota</taxon>
        <taxon>Kickxellomycotina</taxon>
        <taxon>Kickxellomycetes</taxon>
        <taxon>Kickxellales</taxon>
        <taxon>Kickxellaceae</taxon>
        <taxon>Coemansia</taxon>
    </lineage>
</organism>
<dbReference type="Proteomes" id="UP001140096">
    <property type="component" value="Unassembled WGS sequence"/>
</dbReference>
<reference evidence="1" key="1">
    <citation type="submission" date="2022-07" db="EMBL/GenBank/DDBJ databases">
        <title>Phylogenomic reconstructions and comparative analyses of Kickxellomycotina fungi.</title>
        <authorList>
            <person name="Reynolds N.K."/>
            <person name="Stajich J.E."/>
            <person name="Barry K."/>
            <person name="Grigoriev I.V."/>
            <person name="Crous P."/>
            <person name="Smith M.E."/>
        </authorList>
    </citation>
    <scope>NUCLEOTIDE SEQUENCE</scope>
    <source>
        <strain evidence="1">CBS 102833</strain>
    </source>
</reference>
<proteinExistence type="predicted"/>
<keyword evidence="2" id="KW-1185">Reference proteome</keyword>
<evidence type="ECO:0000313" key="2">
    <source>
        <dbReference type="Proteomes" id="UP001140096"/>
    </source>
</evidence>
<protein>
    <submittedName>
        <fullName evidence="1">Uncharacterized protein</fullName>
    </submittedName>
</protein>
<sequence>MTFGTELSLFGSRAQPTQVRGFSYTTLVDPDFPDGVQMYQADDLEFPSISTSHNPAQEQEPGRGGGSSDSEGASVRNRTDRQGRNINASDDCWSSITALDIKRRIWTTDVIGADADLRAIDSEDIPRIEGKARQLRRRAQRKIARALERARDGWEVFLFSLSQVKRRGGGVPGPCFY</sequence>
<comment type="caution">
    <text evidence="1">The sequence shown here is derived from an EMBL/GenBank/DDBJ whole genome shotgun (WGS) entry which is preliminary data.</text>
</comment>
<accession>A0ACC1LLG8</accession>